<comment type="subunit">
    <text evidence="1">Homodimer.</text>
</comment>
<dbReference type="EMBL" id="JAIGYQ010000011">
    <property type="protein sequence ID" value="MBX7491352.1"/>
    <property type="molecule type" value="Genomic_DNA"/>
</dbReference>
<dbReference type="RefSeq" id="WP_221532561.1">
    <property type="nucleotide sequence ID" value="NZ_JAIGYP010000011.1"/>
</dbReference>
<dbReference type="HAMAP" id="MF_00274">
    <property type="entry name" value="DNA_YbaB_EbfC"/>
    <property type="match status" value="1"/>
</dbReference>
<evidence type="ECO:0000313" key="2">
    <source>
        <dbReference type="EMBL" id="MBX7491352.1"/>
    </source>
</evidence>
<keyword evidence="1" id="KW-0963">Cytoplasm</keyword>
<sequence length="104" mass="11186">MFDPKELAKTLGDLQEKFQSAQEANKEVVLSAKSGGGLVSVSANGEGEIIDISIDNSLLEDKESLQILLMSALNDVLKSVESNRKNMAMQMLGNLGDFSLKGKL</sequence>
<comment type="similarity">
    <text evidence="1">Belongs to the YbaB/EbfC family.</text>
</comment>
<protein>
    <recommendedName>
        <fullName evidence="1">Nucleoid-associated protein K4G57_07750</fullName>
    </recommendedName>
</protein>
<evidence type="ECO:0000256" key="1">
    <source>
        <dbReference type="HAMAP-Rule" id="MF_00274"/>
    </source>
</evidence>
<organism evidence="2 3">
    <name type="scientific">Helicobacter turcicus</name>
    <dbReference type="NCBI Taxonomy" id="2867412"/>
    <lineage>
        <taxon>Bacteria</taxon>
        <taxon>Pseudomonadati</taxon>
        <taxon>Campylobacterota</taxon>
        <taxon>Epsilonproteobacteria</taxon>
        <taxon>Campylobacterales</taxon>
        <taxon>Helicobacteraceae</taxon>
        <taxon>Helicobacter</taxon>
    </lineage>
</organism>
<comment type="caution">
    <text evidence="2">The sequence shown here is derived from an EMBL/GenBank/DDBJ whole genome shotgun (WGS) entry which is preliminary data.</text>
</comment>
<dbReference type="Proteomes" id="UP000700059">
    <property type="component" value="Unassembled WGS sequence"/>
</dbReference>
<dbReference type="PIRSF" id="PIRSF004555">
    <property type="entry name" value="UCP004555"/>
    <property type="match status" value="1"/>
</dbReference>
<gene>
    <name evidence="2" type="ORF">K4G57_07750</name>
</gene>
<dbReference type="InterPro" id="IPR004401">
    <property type="entry name" value="YbaB/EbfC"/>
</dbReference>
<dbReference type="SUPFAM" id="SSF82607">
    <property type="entry name" value="YbaB-like"/>
    <property type="match status" value="1"/>
</dbReference>
<comment type="subcellular location">
    <subcellularLocation>
        <location evidence="1">Cytoplasm</location>
        <location evidence="1">Nucleoid</location>
    </subcellularLocation>
</comment>
<evidence type="ECO:0000313" key="3">
    <source>
        <dbReference type="Proteomes" id="UP000700059"/>
    </source>
</evidence>
<dbReference type="NCBIfam" id="TIGR00103">
    <property type="entry name" value="DNA_YbaB_EbfC"/>
    <property type="match status" value="1"/>
</dbReference>
<proteinExistence type="inferred from homology"/>
<name>A0ABS7JPQ9_9HELI</name>
<accession>A0ABS7JPQ9</accession>
<dbReference type="Gene3D" id="3.30.1310.10">
    <property type="entry name" value="Nucleoid-associated protein YbaB-like domain"/>
    <property type="match status" value="1"/>
</dbReference>
<dbReference type="InterPro" id="IPR036894">
    <property type="entry name" value="YbaB-like_sf"/>
</dbReference>
<reference evidence="2 3" key="1">
    <citation type="submission" date="2021-08" db="EMBL/GenBank/DDBJ databases">
        <title>Helicobacter spp. isolated from feces of Anatolian Ground Squirrel (Spermophilus xanthoprymnus) in Turkey.</title>
        <authorList>
            <person name="Aydin F."/>
            <person name="Abay S."/>
            <person name="Kayman T."/>
            <person name="Karakaya E."/>
            <person name="Saticioglu I.B."/>
        </authorList>
    </citation>
    <scope>NUCLEOTIDE SEQUENCE [LARGE SCALE GENOMIC DNA]</scope>
    <source>
        <strain evidence="2 3">Faydin-H70</strain>
    </source>
</reference>
<keyword evidence="3" id="KW-1185">Reference proteome</keyword>
<comment type="function">
    <text evidence="1">Binds to DNA and alters its conformation. May be involved in regulation of gene expression, nucleoid organization and DNA protection.</text>
</comment>
<keyword evidence="1" id="KW-0238">DNA-binding</keyword>
<dbReference type="Pfam" id="PF02575">
    <property type="entry name" value="YbaB_DNA_bd"/>
    <property type="match status" value="1"/>
</dbReference>